<sequence>MTSTLILQQQLLAAGATVATAESLTGGLLGAAITATPGSSEVYVGGVVTYATELKMSLLSVPASVVSGPGVVSGECAEAMAAGVRELTGATYAVSTTGVAGPDAQEGKPVGTVFVGVAGPSAVSHVRLHLAGGRDDVRALTVAAAVSALSEQVSTDSGMCVGEETPLG</sequence>
<evidence type="ECO:0000313" key="2">
    <source>
        <dbReference type="EMBL" id="CUR55724.1"/>
    </source>
</evidence>
<evidence type="ECO:0000259" key="1">
    <source>
        <dbReference type="Pfam" id="PF02464"/>
    </source>
</evidence>
<dbReference type="SUPFAM" id="SSF142433">
    <property type="entry name" value="CinA-like"/>
    <property type="match status" value="1"/>
</dbReference>
<feature type="domain" description="CinA C-terminal" evidence="1">
    <location>
        <begin position="7"/>
        <end position="151"/>
    </location>
</feature>
<dbReference type="EMBL" id="CZKA01000023">
    <property type="protein sequence ID" value="CUR55724.1"/>
    <property type="molecule type" value="Genomic_DNA"/>
</dbReference>
<gene>
    <name evidence="2" type="ORF">NOCA230056</name>
</gene>
<dbReference type="NCBIfam" id="TIGR00199">
    <property type="entry name" value="PncC_domain"/>
    <property type="match status" value="1"/>
</dbReference>
<protein>
    <submittedName>
        <fullName evidence="2">Competence/damage-inducible protein cinA</fullName>
    </submittedName>
</protein>
<accession>A0A2P2C161</accession>
<dbReference type="Gene3D" id="3.90.950.20">
    <property type="entry name" value="CinA-like"/>
    <property type="match status" value="1"/>
</dbReference>
<dbReference type="InterPro" id="IPR036653">
    <property type="entry name" value="CinA-like_C"/>
</dbReference>
<reference evidence="2" key="1">
    <citation type="submission" date="2015-08" db="EMBL/GenBank/DDBJ databases">
        <authorList>
            <person name="Babu N.S."/>
            <person name="Beckwith C.J."/>
            <person name="Beseler K.G."/>
            <person name="Brison A."/>
            <person name="Carone J.V."/>
            <person name="Caskin T.P."/>
            <person name="Diamond M."/>
            <person name="Durham M.E."/>
            <person name="Foxe J.M."/>
            <person name="Go M."/>
            <person name="Henderson B.A."/>
            <person name="Jones I.B."/>
            <person name="McGettigan J.A."/>
            <person name="Micheletti S.J."/>
            <person name="Nasrallah M.E."/>
            <person name="Ortiz D."/>
            <person name="Piller C.R."/>
            <person name="Privatt S.R."/>
            <person name="Schneider S.L."/>
            <person name="Sharp S."/>
            <person name="Smith T.C."/>
            <person name="Stanton J.D."/>
            <person name="Ullery H.E."/>
            <person name="Wilson R.J."/>
            <person name="Serrano M.G."/>
            <person name="Buck G."/>
            <person name="Lee V."/>
            <person name="Wang Y."/>
            <person name="Carvalho R."/>
            <person name="Voegtly L."/>
            <person name="Shi R."/>
            <person name="Duckworth R."/>
            <person name="Johnson A."/>
            <person name="Loviza R."/>
            <person name="Walstead R."/>
            <person name="Shah Z."/>
            <person name="Kiflezghi M."/>
            <person name="Wade K."/>
            <person name="Ball S.L."/>
            <person name="Bradley K.W."/>
            <person name="Asai D.J."/>
            <person name="Bowman C.A."/>
            <person name="Russell D.A."/>
            <person name="Pope W.H."/>
            <person name="Jacobs-Sera D."/>
            <person name="Hendrix R.W."/>
            <person name="Hatfull G.F."/>
        </authorList>
    </citation>
    <scope>NUCLEOTIDE SEQUENCE</scope>
</reference>
<dbReference type="AlphaFoldDB" id="A0A2P2C161"/>
<dbReference type="InterPro" id="IPR008136">
    <property type="entry name" value="CinA_C"/>
</dbReference>
<organism evidence="2">
    <name type="scientific">metagenome</name>
    <dbReference type="NCBI Taxonomy" id="256318"/>
    <lineage>
        <taxon>unclassified sequences</taxon>
        <taxon>metagenomes</taxon>
    </lineage>
</organism>
<name>A0A2P2C161_9ZZZZ</name>
<proteinExistence type="predicted"/>
<dbReference type="Pfam" id="PF02464">
    <property type="entry name" value="CinA"/>
    <property type="match status" value="1"/>
</dbReference>